<comment type="caution">
    <text evidence="1">The sequence shown here is derived from an EMBL/GenBank/DDBJ whole genome shotgun (WGS) entry which is preliminary data.</text>
</comment>
<dbReference type="RefSeq" id="WP_109803403.1">
    <property type="nucleotide sequence ID" value="NZ_QGKS01000272.1"/>
</dbReference>
<reference evidence="1 2" key="1">
    <citation type="submission" date="2018-05" db="EMBL/GenBank/DDBJ databases">
        <title>Micromonosporas from Atacama Desert.</title>
        <authorList>
            <person name="Carro L."/>
            <person name="Golinska P."/>
            <person name="Klenk H.-P."/>
            <person name="Goodfellow M."/>
        </authorList>
    </citation>
    <scope>NUCLEOTIDE SEQUENCE [LARGE SCALE GENOMIC DNA]</scope>
    <source>
        <strain evidence="1 2">4G51</strain>
    </source>
</reference>
<evidence type="ECO:0000313" key="2">
    <source>
        <dbReference type="Proteomes" id="UP000246050"/>
    </source>
</evidence>
<accession>A0A317DF74</accession>
<proteinExistence type="predicted"/>
<evidence type="ECO:0000313" key="1">
    <source>
        <dbReference type="EMBL" id="PWR13124.1"/>
    </source>
</evidence>
<gene>
    <name evidence="1" type="ORF">DKT69_21955</name>
</gene>
<dbReference type="EMBL" id="QGKS01000272">
    <property type="protein sequence ID" value="PWR13124.1"/>
    <property type="molecule type" value="Genomic_DNA"/>
</dbReference>
<sequence length="67" mass="7032">MAPITPALRAISRASIRVPASSPVSRASTASSNCWVTKPGTRLARLLSSVARAHRAYAASRSPLSRS</sequence>
<protein>
    <submittedName>
        <fullName evidence="1">Uncharacterized protein</fullName>
    </submittedName>
</protein>
<dbReference type="AlphaFoldDB" id="A0A317DF74"/>
<dbReference type="Proteomes" id="UP000246050">
    <property type="component" value="Unassembled WGS sequence"/>
</dbReference>
<organism evidence="1 2">
    <name type="scientific">Micromonospora sicca</name>
    <dbReference type="NCBI Taxonomy" id="2202420"/>
    <lineage>
        <taxon>Bacteria</taxon>
        <taxon>Bacillati</taxon>
        <taxon>Actinomycetota</taxon>
        <taxon>Actinomycetes</taxon>
        <taxon>Micromonosporales</taxon>
        <taxon>Micromonosporaceae</taxon>
        <taxon>Micromonospora</taxon>
    </lineage>
</organism>
<name>A0A317DF74_9ACTN</name>